<feature type="compositionally biased region" description="Basic and acidic residues" evidence="1">
    <location>
        <begin position="59"/>
        <end position="69"/>
    </location>
</feature>
<keyword evidence="3" id="KW-1185">Reference proteome</keyword>
<accession>A0ABW5TZC4</accession>
<organism evidence="2 3">
    <name type="scientific">Sulfitobacter aestuarii</name>
    <dbReference type="NCBI Taxonomy" id="2161676"/>
    <lineage>
        <taxon>Bacteria</taxon>
        <taxon>Pseudomonadati</taxon>
        <taxon>Pseudomonadota</taxon>
        <taxon>Alphaproteobacteria</taxon>
        <taxon>Rhodobacterales</taxon>
        <taxon>Roseobacteraceae</taxon>
        <taxon>Sulfitobacter</taxon>
    </lineage>
</organism>
<feature type="region of interest" description="Disordered" evidence="1">
    <location>
        <begin position="1"/>
        <end position="69"/>
    </location>
</feature>
<proteinExistence type="predicted"/>
<protein>
    <submittedName>
        <fullName evidence="2">Uncharacterized protein</fullName>
    </submittedName>
</protein>
<sequence>MADRHRSKDGSKDSEKVLGDKTETQQQGREGGNLQRDVATRDEEKRSTERPAGSTRVTGADKRNHGESE</sequence>
<dbReference type="RefSeq" id="WP_386371984.1">
    <property type="nucleotide sequence ID" value="NZ_JBHUMP010000003.1"/>
</dbReference>
<evidence type="ECO:0000313" key="3">
    <source>
        <dbReference type="Proteomes" id="UP001597474"/>
    </source>
</evidence>
<dbReference type="EMBL" id="JBHUMP010000003">
    <property type="protein sequence ID" value="MFD2738865.1"/>
    <property type="molecule type" value="Genomic_DNA"/>
</dbReference>
<feature type="compositionally biased region" description="Basic and acidic residues" evidence="1">
    <location>
        <begin position="1"/>
        <end position="23"/>
    </location>
</feature>
<gene>
    <name evidence="2" type="ORF">ACFSUD_04730</name>
</gene>
<name>A0ABW5TZC4_9RHOB</name>
<feature type="compositionally biased region" description="Basic and acidic residues" evidence="1">
    <location>
        <begin position="38"/>
        <end position="49"/>
    </location>
</feature>
<evidence type="ECO:0000313" key="2">
    <source>
        <dbReference type="EMBL" id="MFD2738865.1"/>
    </source>
</evidence>
<reference evidence="3" key="1">
    <citation type="journal article" date="2019" name="Int. J. Syst. Evol. Microbiol.">
        <title>The Global Catalogue of Microorganisms (GCM) 10K type strain sequencing project: providing services to taxonomists for standard genome sequencing and annotation.</title>
        <authorList>
            <consortium name="The Broad Institute Genomics Platform"/>
            <consortium name="The Broad Institute Genome Sequencing Center for Infectious Disease"/>
            <person name="Wu L."/>
            <person name="Ma J."/>
        </authorList>
    </citation>
    <scope>NUCLEOTIDE SEQUENCE [LARGE SCALE GENOMIC DNA]</scope>
    <source>
        <strain evidence="3">TISTR 2562</strain>
    </source>
</reference>
<dbReference type="Proteomes" id="UP001597474">
    <property type="component" value="Unassembled WGS sequence"/>
</dbReference>
<evidence type="ECO:0000256" key="1">
    <source>
        <dbReference type="SAM" id="MobiDB-lite"/>
    </source>
</evidence>
<comment type="caution">
    <text evidence="2">The sequence shown here is derived from an EMBL/GenBank/DDBJ whole genome shotgun (WGS) entry which is preliminary data.</text>
</comment>